<gene>
    <name evidence="2" type="ORF">JJ685_15695</name>
</gene>
<protein>
    <submittedName>
        <fullName evidence="2">DUF4148 domain-containing protein</fullName>
    </submittedName>
</protein>
<accession>A0A937CUD5</accession>
<evidence type="ECO:0000313" key="2">
    <source>
        <dbReference type="EMBL" id="MBL0392583.1"/>
    </source>
</evidence>
<keyword evidence="3" id="KW-1185">Reference proteome</keyword>
<comment type="caution">
    <text evidence="2">The sequence shown here is derived from an EMBL/GenBank/DDBJ whole genome shotgun (WGS) entry which is preliminary data.</text>
</comment>
<name>A0A937CUD5_9BURK</name>
<organism evidence="2 3">
    <name type="scientific">Ramlibacter monticola</name>
    <dbReference type="NCBI Taxonomy" id="1926872"/>
    <lineage>
        <taxon>Bacteria</taxon>
        <taxon>Pseudomonadati</taxon>
        <taxon>Pseudomonadota</taxon>
        <taxon>Betaproteobacteria</taxon>
        <taxon>Burkholderiales</taxon>
        <taxon>Comamonadaceae</taxon>
        <taxon>Ramlibacter</taxon>
    </lineage>
</organism>
<sequence>MNRYLLASLLAVAAASTNVAFADDPTVETHRFVPSMTRADVQAELQQYKAGGVNPWSTSYNPLARFTSGRTRADVTAEYLQSRDEVAALNAEDSGSAYLAVQARRVASTPVLAGRAVDMH</sequence>
<evidence type="ECO:0000313" key="3">
    <source>
        <dbReference type="Proteomes" id="UP000599109"/>
    </source>
</evidence>
<dbReference type="AlphaFoldDB" id="A0A937CUD5"/>
<proteinExistence type="predicted"/>
<dbReference type="InterPro" id="IPR025421">
    <property type="entry name" value="DUF4148"/>
</dbReference>
<feature type="signal peptide" evidence="1">
    <location>
        <begin position="1"/>
        <end position="22"/>
    </location>
</feature>
<feature type="chain" id="PRO_5037528976" evidence="1">
    <location>
        <begin position="23"/>
        <end position="120"/>
    </location>
</feature>
<dbReference type="EMBL" id="JAEQNE010000003">
    <property type="protein sequence ID" value="MBL0392583.1"/>
    <property type="molecule type" value="Genomic_DNA"/>
</dbReference>
<dbReference type="RefSeq" id="WP_201675202.1">
    <property type="nucleotide sequence ID" value="NZ_JAEQNE010000003.1"/>
</dbReference>
<dbReference type="Proteomes" id="UP000599109">
    <property type="component" value="Unassembled WGS sequence"/>
</dbReference>
<keyword evidence="1" id="KW-0732">Signal</keyword>
<evidence type="ECO:0000256" key="1">
    <source>
        <dbReference type="SAM" id="SignalP"/>
    </source>
</evidence>
<dbReference type="Pfam" id="PF13663">
    <property type="entry name" value="DUF4148"/>
    <property type="match status" value="1"/>
</dbReference>
<reference evidence="2 3" key="1">
    <citation type="journal article" date="2017" name="Int. J. Syst. Evol. Microbiol.">
        <title>Ramlibacter monticola sp. nov., isolated from forest soil.</title>
        <authorList>
            <person name="Chaudhary D.K."/>
            <person name="Kim J."/>
        </authorList>
    </citation>
    <scope>NUCLEOTIDE SEQUENCE [LARGE SCALE GENOMIC DNA]</scope>
    <source>
        <strain evidence="2 3">KACC 19175</strain>
    </source>
</reference>